<evidence type="ECO:0000256" key="5">
    <source>
        <dbReference type="ARBA" id="ARBA00022989"/>
    </source>
</evidence>
<organism>
    <name type="scientific">Culex quinquefasciatus</name>
    <name type="common">Southern house mosquito</name>
    <name type="synonym">Culex pungens</name>
    <dbReference type="NCBI Taxonomy" id="7176"/>
    <lineage>
        <taxon>Eukaryota</taxon>
        <taxon>Metazoa</taxon>
        <taxon>Ecdysozoa</taxon>
        <taxon>Arthropoda</taxon>
        <taxon>Hexapoda</taxon>
        <taxon>Insecta</taxon>
        <taxon>Pterygota</taxon>
        <taxon>Neoptera</taxon>
        <taxon>Endopterygota</taxon>
        <taxon>Diptera</taxon>
        <taxon>Nematocera</taxon>
        <taxon>Culicoidea</taxon>
        <taxon>Culicidae</taxon>
        <taxon>Culicinae</taxon>
        <taxon>Culicini</taxon>
        <taxon>Culex</taxon>
        <taxon>Culex</taxon>
    </lineage>
</organism>
<dbReference type="EnsemblMetazoa" id="CPIJ016964-RA">
    <property type="protein sequence ID" value="CPIJ016964-PA"/>
    <property type="gene ID" value="CPIJ016964"/>
</dbReference>
<evidence type="ECO:0000256" key="6">
    <source>
        <dbReference type="ARBA" id="ARBA00023136"/>
    </source>
</evidence>
<name>B0XC78_CULQU</name>
<feature type="domain" description="Ionotropic glutamate receptor C-terminal" evidence="10">
    <location>
        <begin position="337"/>
        <end position="579"/>
    </location>
</feature>
<feature type="transmembrane region" description="Helical" evidence="9">
    <location>
        <begin position="395"/>
        <end position="413"/>
    </location>
</feature>
<evidence type="ECO:0000313" key="11">
    <source>
        <dbReference type="EMBL" id="EDS44684.1"/>
    </source>
</evidence>
<dbReference type="Pfam" id="PF00060">
    <property type="entry name" value="Lig_chan"/>
    <property type="match status" value="1"/>
</dbReference>
<dbReference type="Gene3D" id="3.40.190.10">
    <property type="entry name" value="Periplasmic binding protein-like II"/>
    <property type="match status" value="1"/>
</dbReference>
<reference evidence="12" key="2">
    <citation type="submission" date="2021-02" db="UniProtKB">
        <authorList>
            <consortium name="EnsemblMetazoa"/>
        </authorList>
    </citation>
    <scope>IDENTIFICATION</scope>
    <source>
        <strain evidence="12">JHB</strain>
    </source>
</reference>
<dbReference type="EMBL" id="DS232677">
    <property type="protein sequence ID" value="EDS44684.1"/>
    <property type="molecule type" value="Genomic_DNA"/>
</dbReference>
<dbReference type="HOGENOM" id="CLU_025015_0_0_1"/>
<dbReference type="VEuPathDB" id="VectorBase:CPIJ016964"/>
<feature type="transmembrane region" description="Helical" evidence="9">
    <location>
        <begin position="330"/>
        <end position="356"/>
    </location>
</feature>
<dbReference type="InterPro" id="IPR052192">
    <property type="entry name" value="Insect_Ionotropic_Sensory_Rcpt"/>
</dbReference>
<protein>
    <recommendedName>
        <fullName evidence="10">Ionotropic glutamate receptor C-terminal domain-containing protein</fullName>
    </recommendedName>
</protein>
<evidence type="ECO:0000313" key="12">
    <source>
        <dbReference type="EnsemblMetazoa" id="CPIJ016964-PA"/>
    </source>
</evidence>
<comment type="similarity">
    <text evidence="2">Belongs to the glutamate-gated ion channel (TC 1.A.10.1) family.</text>
</comment>
<dbReference type="SUPFAM" id="SSF53850">
    <property type="entry name" value="Periplasmic binding protein-like II"/>
    <property type="match status" value="1"/>
</dbReference>
<proteinExistence type="inferred from homology"/>
<evidence type="ECO:0000259" key="10">
    <source>
        <dbReference type="Pfam" id="PF00060"/>
    </source>
</evidence>
<evidence type="ECO:0000256" key="7">
    <source>
        <dbReference type="ARBA" id="ARBA00023170"/>
    </source>
</evidence>
<evidence type="ECO:0000256" key="2">
    <source>
        <dbReference type="ARBA" id="ARBA00008685"/>
    </source>
</evidence>
<dbReference type="OMA" id="YEHEIAM"/>
<keyword evidence="5 9" id="KW-1133">Transmembrane helix</keyword>
<keyword evidence="7" id="KW-0675">Receptor</keyword>
<dbReference type="eggNOG" id="ENOG502S0WT">
    <property type="taxonomic scope" value="Eukaryota"/>
</dbReference>
<dbReference type="PANTHER" id="PTHR42643">
    <property type="entry name" value="IONOTROPIC RECEPTOR 20A-RELATED"/>
    <property type="match status" value="1"/>
</dbReference>
<dbReference type="GO" id="GO:0005886">
    <property type="term" value="C:plasma membrane"/>
    <property type="evidence" value="ECO:0007669"/>
    <property type="project" value="UniProtKB-SubCell"/>
</dbReference>
<sequence length="603" mass="69252">MQSLNETHRIISAQSKFYNSYEGLINHILVFYVVELFTVCRISSNKSSLLSRTPGPSILLTLDSTSEDDQLLMGIELGCNVFVVEQEFVEAFLDRFVHAHDQATYRYTNKTVLLLLDPYRPESLNQVAVHYALDEIKNVLVFEPNELNHTINLRKKRWISKKQGFDLPLWKRFDLLNVPSLEDVLSLSGESTNLFGKSIRFATFNVIPHIIFEETNDVTFPIIRHSNKTYTLDGLDGLFVVEFCKRLNCTVELILGKATDEVNMWGTIHENKTGNGVMGSVIERKADVGACAMSSWFHSIKHLRFSKAFLRGGVTCLTPKPEMIMPWKTMVLVFTDTTWFLILITFGLAVTVYFVIARTSNDQAEYRSLVWNVLNVLSIFMLQSTHVRTRSPSEVILSLALLLFALNLCNIYTSKNASFRTIPPYKNPIDTIDQLAESDITWLQAHEAWISSLKLSENNYFKWQMKVALGRLQNGHLMLGSWITVENVHQYRLMRQDLYYEYEVAMATKTWPLMDQFDELIMRTYEAGLRYFQELQVIYKHSNYVVQTTLLNSHLRAPNAPHALGVMHLMGGFFIHGVGTMASVVVFLVEKFTIKFRSVVQQQ</sequence>
<dbReference type="InParanoid" id="B0XC78"/>
<reference evidence="11" key="1">
    <citation type="submission" date="2007-03" db="EMBL/GenBank/DDBJ databases">
        <title>Annotation of Culex pipiens quinquefasciatus.</title>
        <authorList>
            <consortium name="The Broad Institute Genome Sequencing Platform"/>
            <person name="Atkinson P.W."/>
            <person name="Hemingway J."/>
            <person name="Christensen B.M."/>
            <person name="Higgs S."/>
            <person name="Kodira C."/>
            <person name="Hannick L."/>
            <person name="Megy K."/>
            <person name="O'Leary S."/>
            <person name="Pearson M."/>
            <person name="Haas B.J."/>
            <person name="Mauceli E."/>
            <person name="Wortman J.R."/>
            <person name="Lee N.H."/>
            <person name="Guigo R."/>
            <person name="Stanke M."/>
            <person name="Alvarado L."/>
            <person name="Amedeo P."/>
            <person name="Antoine C.H."/>
            <person name="Arensburger P."/>
            <person name="Bidwell S.L."/>
            <person name="Crawford M."/>
            <person name="Camaro F."/>
            <person name="Devon K."/>
            <person name="Engels R."/>
            <person name="Hammond M."/>
            <person name="Howarth C."/>
            <person name="Koehrsen M."/>
            <person name="Lawson D."/>
            <person name="Montgomery P."/>
            <person name="Nene V."/>
            <person name="Nusbaum C."/>
            <person name="Puiu D."/>
            <person name="Romero-Severson J."/>
            <person name="Severson D.W."/>
            <person name="Shumway M."/>
            <person name="Sisk P."/>
            <person name="Stolte C."/>
            <person name="Zeng Q."/>
            <person name="Eisenstadt E."/>
            <person name="Fraser-Liggett C."/>
            <person name="Strausberg R."/>
            <person name="Galagan J."/>
            <person name="Birren B."/>
            <person name="Collins F.H."/>
        </authorList>
    </citation>
    <scope>NUCLEOTIDE SEQUENCE [LARGE SCALE GENOMIC DNA]</scope>
    <source>
        <strain evidence="11">JHB</strain>
    </source>
</reference>
<dbReference type="VEuPathDB" id="VectorBase:CQUJHB011560"/>
<evidence type="ECO:0000256" key="9">
    <source>
        <dbReference type="SAM" id="Phobius"/>
    </source>
</evidence>
<dbReference type="AlphaFoldDB" id="B0XC78"/>
<keyword evidence="6 9" id="KW-0472">Membrane</keyword>
<dbReference type="GO" id="GO:0015276">
    <property type="term" value="F:ligand-gated monoatomic ion channel activity"/>
    <property type="evidence" value="ECO:0007669"/>
    <property type="project" value="InterPro"/>
</dbReference>
<comment type="subcellular location">
    <subcellularLocation>
        <location evidence="1">Cell membrane</location>
        <topology evidence="1">Multi-pass membrane protein</topology>
    </subcellularLocation>
</comment>
<dbReference type="KEGG" id="cqu:CpipJ_CPIJ016964"/>
<dbReference type="GO" id="GO:0050906">
    <property type="term" value="P:detection of stimulus involved in sensory perception"/>
    <property type="evidence" value="ECO:0007669"/>
    <property type="project" value="UniProtKB-ARBA"/>
</dbReference>
<dbReference type="Gene3D" id="1.10.287.70">
    <property type="match status" value="1"/>
</dbReference>
<accession>B0XC78</accession>
<dbReference type="PANTHER" id="PTHR42643:SF40">
    <property type="entry name" value="IONOTROPIC RECEPTOR 41A-RELATED"/>
    <property type="match status" value="1"/>
</dbReference>
<dbReference type="OrthoDB" id="8182981at2759"/>
<feature type="transmembrane region" description="Helical" evidence="9">
    <location>
        <begin position="566"/>
        <end position="589"/>
    </location>
</feature>
<gene>
    <name evidence="12" type="primary">6050686</name>
    <name evidence="11" type="ORF">CpipJ_CPIJ016964</name>
</gene>
<keyword evidence="4 9" id="KW-0812">Transmembrane</keyword>
<evidence type="ECO:0000256" key="3">
    <source>
        <dbReference type="ARBA" id="ARBA00022475"/>
    </source>
</evidence>
<evidence type="ECO:0000256" key="8">
    <source>
        <dbReference type="ARBA" id="ARBA00023180"/>
    </source>
</evidence>
<evidence type="ECO:0000256" key="1">
    <source>
        <dbReference type="ARBA" id="ARBA00004651"/>
    </source>
</evidence>
<evidence type="ECO:0000256" key="4">
    <source>
        <dbReference type="ARBA" id="ARBA00022692"/>
    </source>
</evidence>
<keyword evidence="3" id="KW-1003">Cell membrane</keyword>
<keyword evidence="13" id="KW-1185">Reference proteome</keyword>
<evidence type="ECO:0000313" key="13">
    <source>
        <dbReference type="Proteomes" id="UP000002320"/>
    </source>
</evidence>
<feature type="transmembrane region" description="Helical" evidence="9">
    <location>
        <begin position="368"/>
        <end position="383"/>
    </location>
</feature>
<dbReference type="InterPro" id="IPR001320">
    <property type="entry name" value="Iontro_rcpt_C"/>
</dbReference>
<keyword evidence="8" id="KW-0325">Glycoprotein</keyword>
<dbReference type="Proteomes" id="UP000002320">
    <property type="component" value="Unassembled WGS sequence"/>
</dbReference>